<accession>A0ACB5T667</accession>
<evidence type="ECO:0000313" key="1">
    <source>
        <dbReference type="EMBL" id="GME82185.1"/>
    </source>
</evidence>
<gene>
    <name evidence="1" type="ORF">Amon02_000537300</name>
</gene>
<proteinExistence type="predicted"/>
<dbReference type="Proteomes" id="UP001165064">
    <property type="component" value="Unassembled WGS sequence"/>
</dbReference>
<name>A0ACB5T667_AMBMO</name>
<keyword evidence="2" id="KW-1185">Reference proteome</keyword>
<organism evidence="1 2">
    <name type="scientific">Ambrosiozyma monospora</name>
    <name type="common">Yeast</name>
    <name type="synonym">Endomycopsis monosporus</name>
    <dbReference type="NCBI Taxonomy" id="43982"/>
    <lineage>
        <taxon>Eukaryota</taxon>
        <taxon>Fungi</taxon>
        <taxon>Dikarya</taxon>
        <taxon>Ascomycota</taxon>
        <taxon>Saccharomycotina</taxon>
        <taxon>Pichiomycetes</taxon>
        <taxon>Pichiales</taxon>
        <taxon>Pichiaceae</taxon>
        <taxon>Ambrosiozyma</taxon>
    </lineage>
</organism>
<dbReference type="EMBL" id="BSXS01003931">
    <property type="protein sequence ID" value="GME82185.1"/>
    <property type="molecule type" value="Genomic_DNA"/>
</dbReference>
<protein>
    <submittedName>
        <fullName evidence="1">Unnamed protein product</fullName>
    </submittedName>
</protein>
<sequence>MRTIRSNSSLKPQSATGSDSSIARSNSVNNLRRMKSSSSISLNSTRSPSLVSRYSYSGINTNRSSTANPSSISNKTSSSTSKVQPISGITKSNSLYSRQSSRPGSPIGQSTRYSADSRLSPSSSRAPSSARERANLKVASSSNSALKVTETTSPSSSSFGSRIHRLSPTNRYASQKARSGSPVTSPTATKHSTTTTLTSRRMSRAAAKANEKEQLQKVQSGDVIHAGYYDPVDDLDSVLIGMTQDLKVLQHALVEQTNEQKECSKHGDASDGLCNDHNCGQNSIRSISPARKALMEQLGHELQKTMKLLPGGAYENSVVDNLSEMLLKKLSLSGNAITGTTNAGSSELRLSENASSPIREADEENVGKNLTNKLAAVAASTNIGKDYLVELDDSKDSTNEVKSADKTVAEDLKEGDDSADHPDTLEDHEGNNSQHTSTPINESKDLKVIDEIINENSSSVNSSPSSDSVGSPNFFSNTTNPISNTPTKTHSLNSVDKLSVEYPDGAVAASDRCTAIDNVIAKLGLEEETKYVKKKKSIRSFHSNNSTGP</sequence>
<evidence type="ECO:0000313" key="2">
    <source>
        <dbReference type="Proteomes" id="UP001165064"/>
    </source>
</evidence>
<comment type="caution">
    <text evidence="1">The sequence shown here is derived from an EMBL/GenBank/DDBJ whole genome shotgun (WGS) entry which is preliminary data.</text>
</comment>
<reference evidence="1" key="1">
    <citation type="submission" date="2023-04" db="EMBL/GenBank/DDBJ databases">
        <title>Ambrosiozyma monospora NBRC 10751.</title>
        <authorList>
            <person name="Ichikawa N."/>
            <person name="Sato H."/>
            <person name="Tonouchi N."/>
        </authorList>
    </citation>
    <scope>NUCLEOTIDE SEQUENCE</scope>
    <source>
        <strain evidence="1">NBRC 10751</strain>
    </source>
</reference>